<dbReference type="EMBL" id="AZFK01000013">
    <property type="protein sequence ID" value="KRL91946.1"/>
    <property type="molecule type" value="Genomic_DNA"/>
</dbReference>
<reference evidence="10 11" key="1">
    <citation type="journal article" date="2015" name="Genome Announc.">
        <title>Expanding the biotechnology potential of lactobacilli through comparative genomics of 213 strains and associated genera.</title>
        <authorList>
            <person name="Sun Z."/>
            <person name="Harris H.M."/>
            <person name="McCann A."/>
            <person name="Guo C."/>
            <person name="Argimon S."/>
            <person name="Zhang W."/>
            <person name="Yang X."/>
            <person name="Jeffery I.B."/>
            <person name="Cooney J.C."/>
            <person name="Kagawa T.F."/>
            <person name="Liu W."/>
            <person name="Song Y."/>
            <person name="Salvetti E."/>
            <person name="Wrobel A."/>
            <person name="Rasinkangas P."/>
            <person name="Parkhill J."/>
            <person name="Rea M.C."/>
            <person name="O'Sullivan O."/>
            <person name="Ritari J."/>
            <person name="Douillard F.P."/>
            <person name="Paul Ross R."/>
            <person name="Yang R."/>
            <person name="Briner A.E."/>
            <person name="Felis G.E."/>
            <person name="de Vos W.M."/>
            <person name="Barrangou R."/>
            <person name="Klaenhammer T.R."/>
            <person name="Caufield P.W."/>
            <person name="Cui Y."/>
            <person name="Zhang H."/>
            <person name="O'Toole P.W."/>
        </authorList>
    </citation>
    <scope>NUCLEOTIDE SEQUENCE [LARGE SCALE GENOMIC DNA]</scope>
    <source>
        <strain evidence="10 11">DSM 15946</strain>
    </source>
</reference>
<comment type="subcellular location">
    <subcellularLocation>
        <location evidence="1">Cell membrane</location>
        <topology evidence="1">Multi-pass membrane protein</topology>
    </subcellularLocation>
</comment>
<dbReference type="PATRIC" id="fig|1423760.3.peg.542"/>
<evidence type="ECO:0000256" key="1">
    <source>
        <dbReference type="ARBA" id="ARBA00004651"/>
    </source>
</evidence>
<keyword evidence="3" id="KW-1003">Cell membrane</keyword>
<dbReference type="InterPro" id="IPR006685">
    <property type="entry name" value="MscS_channel_2nd"/>
</dbReference>
<evidence type="ECO:0000259" key="9">
    <source>
        <dbReference type="Pfam" id="PF21088"/>
    </source>
</evidence>
<dbReference type="RefSeq" id="WP_056953757.1">
    <property type="nucleotide sequence ID" value="NZ_AZFK01000013.1"/>
</dbReference>
<evidence type="ECO:0000256" key="6">
    <source>
        <dbReference type="ARBA" id="ARBA00023136"/>
    </source>
</evidence>
<dbReference type="GO" id="GO:0008381">
    <property type="term" value="F:mechanosensitive monoatomic ion channel activity"/>
    <property type="evidence" value="ECO:0007669"/>
    <property type="project" value="InterPro"/>
</dbReference>
<feature type="transmembrane region" description="Helical" evidence="7">
    <location>
        <begin position="99"/>
        <end position="119"/>
    </location>
</feature>
<gene>
    <name evidence="10" type="ORF">FC43_GL000521</name>
</gene>
<keyword evidence="5 7" id="KW-1133">Transmembrane helix</keyword>
<feature type="transmembrane region" description="Helical" evidence="7">
    <location>
        <begin position="32"/>
        <end position="53"/>
    </location>
</feature>
<dbReference type="Proteomes" id="UP000050816">
    <property type="component" value="Unassembled WGS sequence"/>
</dbReference>
<dbReference type="Pfam" id="PF21088">
    <property type="entry name" value="MS_channel_1st"/>
    <property type="match status" value="1"/>
</dbReference>
<name>A0A0R1UKE5_9LACO</name>
<proteinExistence type="inferred from homology"/>
<organism evidence="10 11">
    <name type="scientific">Limosilactobacillus ingluviei DSM 15946</name>
    <dbReference type="NCBI Taxonomy" id="1423760"/>
    <lineage>
        <taxon>Bacteria</taxon>
        <taxon>Bacillati</taxon>
        <taxon>Bacillota</taxon>
        <taxon>Bacilli</taxon>
        <taxon>Lactobacillales</taxon>
        <taxon>Lactobacillaceae</taxon>
        <taxon>Limosilactobacillus</taxon>
    </lineage>
</organism>
<comment type="caution">
    <text evidence="10">The sequence shown here is derived from an EMBL/GenBank/DDBJ whole genome shotgun (WGS) entry which is preliminary data.</text>
</comment>
<dbReference type="Gene3D" id="1.10.287.1260">
    <property type="match status" value="1"/>
</dbReference>
<dbReference type="SUPFAM" id="SSF50182">
    <property type="entry name" value="Sm-like ribonucleoproteins"/>
    <property type="match status" value="1"/>
</dbReference>
<evidence type="ECO:0000256" key="2">
    <source>
        <dbReference type="ARBA" id="ARBA00008017"/>
    </source>
</evidence>
<evidence type="ECO:0000256" key="3">
    <source>
        <dbReference type="ARBA" id="ARBA00022475"/>
    </source>
</evidence>
<evidence type="ECO:0000256" key="7">
    <source>
        <dbReference type="SAM" id="Phobius"/>
    </source>
</evidence>
<accession>A0A0R1UKE5</accession>
<evidence type="ECO:0000259" key="8">
    <source>
        <dbReference type="Pfam" id="PF00924"/>
    </source>
</evidence>
<dbReference type="Gene3D" id="2.30.30.60">
    <property type="match status" value="1"/>
</dbReference>
<dbReference type="PANTHER" id="PTHR30460">
    <property type="entry name" value="MODERATE CONDUCTANCE MECHANOSENSITIVE CHANNEL YBIO"/>
    <property type="match status" value="1"/>
</dbReference>
<dbReference type="GO" id="GO:0005886">
    <property type="term" value="C:plasma membrane"/>
    <property type="evidence" value="ECO:0007669"/>
    <property type="project" value="UniProtKB-SubCell"/>
</dbReference>
<protein>
    <recommendedName>
        <fullName evidence="12">Small-conductance mechanosensitive channel</fullName>
    </recommendedName>
</protein>
<dbReference type="InterPro" id="IPR011014">
    <property type="entry name" value="MscS_channel_TM-2"/>
</dbReference>
<keyword evidence="4 7" id="KW-0812">Transmembrane</keyword>
<dbReference type="SUPFAM" id="SSF82861">
    <property type="entry name" value="Mechanosensitive channel protein MscS (YggB), transmembrane region"/>
    <property type="match status" value="1"/>
</dbReference>
<evidence type="ECO:0008006" key="12">
    <source>
        <dbReference type="Google" id="ProtNLM"/>
    </source>
</evidence>
<feature type="domain" description="Mechanosensitive ion channel transmembrane helices 2/3" evidence="9">
    <location>
        <begin position="81"/>
        <end position="122"/>
    </location>
</feature>
<dbReference type="InterPro" id="IPR023408">
    <property type="entry name" value="MscS_beta-dom_sf"/>
</dbReference>
<feature type="domain" description="Mechanosensitive ion channel MscS" evidence="8">
    <location>
        <begin position="125"/>
        <end position="188"/>
    </location>
</feature>
<dbReference type="Pfam" id="PF00924">
    <property type="entry name" value="MS_channel_2nd"/>
    <property type="match status" value="1"/>
</dbReference>
<keyword evidence="6 7" id="KW-0472">Membrane</keyword>
<comment type="similarity">
    <text evidence="2">Belongs to the MscS (TC 1.A.23) family.</text>
</comment>
<dbReference type="InterPro" id="IPR049142">
    <property type="entry name" value="MS_channel_1st"/>
</dbReference>
<dbReference type="AlphaFoldDB" id="A0A0R1UKE5"/>
<sequence>MPPQVKQQINELAGSLTHLKWQTLLSNFVDRLATIIFATVIFLVILWIGRLVINSFFKKTRRIEILGGNRRAKTFHALSLNIFRYTCYLFYLYAILSTIGVPVGTLIAGAGIFSIALGLGAQGFVSDVVNGLFLLLEQQLDVGDVVEIGQVKGELTSLGLRTTKVLSADGTLTFIPNRNITTVKNFSRHQLTQTVDIPLNPAAPLEQVGTIIDQEIQAVSHRPAWQHVTPQVLGPVTVNGQLYYRLLVTADTAVVATLASELLNNCLTALNEAAIPFAPQVSANPSAPQS</sequence>
<dbReference type="InterPro" id="IPR010920">
    <property type="entry name" value="LSM_dom_sf"/>
</dbReference>
<evidence type="ECO:0000313" key="10">
    <source>
        <dbReference type="EMBL" id="KRL91946.1"/>
    </source>
</evidence>
<dbReference type="PANTHER" id="PTHR30460:SF0">
    <property type="entry name" value="MODERATE CONDUCTANCE MECHANOSENSITIVE CHANNEL YBIO"/>
    <property type="match status" value="1"/>
</dbReference>
<evidence type="ECO:0000256" key="5">
    <source>
        <dbReference type="ARBA" id="ARBA00022989"/>
    </source>
</evidence>
<evidence type="ECO:0000256" key="4">
    <source>
        <dbReference type="ARBA" id="ARBA00022692"/>
    </source>
</evidence>
<evidence type="ECO:0000313" key="11">
    <source>
        <dbReference type="Proteomes" id="UP000050816"/>
    </source>
</evidence>
<dbReference type="InterPro" id="IPR045276">
    <property type="entry name" value="YbiO_bact"/>
</dbReference>